<keyword evidence="3" id="KW-1185">Reference proteome</keyword>
<gene>
    <name evidence="2" type="ORF">HKK74_02110</name>
</gene>
<evidence type="ECO:0000259" key="1">
    <source>
        <dbReference type="Pfam" id="PF03118"/>
    </source>
</evidence>
<dbReference type="InterPro" id="IPR011260">
    <property type="entry name" value="RNAP_asu_C"/>
</dbReference>
<comment type="caution">
    <text evidence="2">The sequence shown here is derived from an EMBL/GenBank/DDBJ whole genome shotgun (WGS) entry which is preliminary data.</text>
</comment>
<name>A0ABR7LHG0_9ACTN</name>
<organism evidence="2 3">
    <name type="scientific">Actinomadura alba</name>
    <dbReference type="NCBI Taxonomy" id="406431"/>
    <lineage>
        <taxon>Bacteria</taxon>
        <taxon>Bacillati</taxon>
        <taxon>Actinomycetota</taxon>
        <taxon>Actinomycetes</taxon>
        <taxon>Streptosporangiales</taxon>
        <taxon>Thermomonosporaceae</taxon>
        <taxon>Actinomadura</taxon>
    </lineage>
</organism>
<accession>A0ABR7LHG0</accession>
<protein>
    <recommendedName>
        <fullName evidence="1">RNA polymerase alpha subunit C-terminal domain-containing protein</fullName>
    </recommendedName>
</protein>
<dbReference type="SUPFAM" id="SSF47789">
    <property type="entry name" value="C-terminal domain of RNA polymerase alpha subunit"/>
    <property type="match status" value="1"/>
</dbReference>
<dbReference type="EMBL" id="JABVEC010000001">
    <property type="protein sequence ID" value="MBC6464299.1"/>
    <property type="molecule type" value="Genomic_DNA"/>
</dbReference>
<proteinExistence type="predicted"/>
<sequence length="152" mass="16628">MPEPTDRPQFKPGDKVRAIVDGDVVRVVTEGHDSDVRPVIQLIVTQSNGTMFYTTLPLNWEGVTVEPLTETPEPAAPAESFPTPDPDQSIHALRLSTRAFNILWRAKILTVGDLTSRTEDDLMDLRNMGVRSHAEVLTALAARGLALKEAGS</sequence>
<dbReference type="Proteomes" id="UP000805614">
    <property type="component" value="Unassembled WGS sequence"/>
</dbReference>
<dbReference type="Gene3D" id="1.10.150.20">
    <property type="entry name" value="5' to 3' exonuclease, C-terminal subdomain"/>
    <property type="match status" value="1"/>
</dbReference>
<evidence type="ECO:0000313" key="2">
    <source>
        <dbReference type="EMBL" id="MBC6464299.1"/>
    </source>
</evidence>
<dbReference type="RefSeq" id="WP_187241231.1">
    <property type="nucleotide sequence ID" value="NZ_BAAAOK010000011.1"/>
</dbReference>
<reference evidence="2 3" key="1">
    <citation type="submission" date="2020-06" db="EMBL/GenBank/DDBJ databases">
        <title>Actinomadura xiongansis sp. nov., isolated from soil of Baiyangdian.</title>
        <authorList>
            <person name="Zhang X."/>
        </authorList>
    </citation>
    <scope>NUCLEOTIDE SEQUENCE [LARGE SCALE GENOMIC DNA]</scope>
    <source>
        <strain evidence="2 3">HBUM206468</strain>
    </source>
</reference>
<dbReference type="Pfam" id="PF03118">
    <property type="entry name" value="RNA_pol_A_CTD"/>
    <property type="match status" value="1"/>
</dbReference>
<evidence type="ECO:0000313" key="3">
    <source>
        <dbReference type="Proteomes" id="UP000805614"/>
    </source>
</evidence>
<feature type="domain" description="RNA polymerase alpha subunit C-terminal" evidence="1">
    <location>
        <begin position="87"/>
        <end position="141"/>
    </location>
</feature>